<dbReference type="AlphaFoldDB" id="A0A2H1VG13"/>
<protein>
    <submittedName>
        <fullName evidence="2">SFRICE_025305</fullName>
    </submittedName>
</protein>
<name>A0A2H1VG13_SPOFR</name>
<organism evidence="2">
    <name type="scientific">Spodoptera frugiperda</name>
    <name type="common">Fall armyworm</name>
    <dbReference type="NCBI Taxonomy" id="7108"/>
    <lineage>
        <taxon>Eukaryota</taxon>
        <taxon>Metazoa</taxon>
        <taxon>Ecdysozoa</taxon>
        <taxon>Arthropoda</taxon>
        <taxon>Hexapoda</taxon>
        <taxon>Insecta</taxon>
        <taxon>Pterygota</taxon>
        <taxon>Neoptera</taxon>
        <taxon>Endopterygota</taxon>
        <taxon>Lepidoptera</taxon>
        <taxon>Glossata</taxon>
        <taxon>Ditrysia</taxon>
        <taxon>Noctuoidea</taxon>
        <taxon>Noctuidae</taxon>
        <taxon>Amphipyrinae</taxon>
        <taxon>Spodoptera</taxon>
    </lineage>
</organism>
<evidence type="ECO:0000256" key="1">
    <source>
        <dbReference type="SAM" id="MobiDB-lite"/>
    </source>
</evidence>
<sequence>MHDFLACMNMRARDTVIDIQLGVPCGTFPDSVLPLRNFRKPEKSPVILRPTRESNPRPLARQSHLQPLGQRGRNDEHENYMKKNISYGAADYLTGLPGLRLKKQVCAVRNISVCCGEKVRVLVPATRKFCANFISHFPTKFDCTVGAVAGQLAAVERVMGSVPPRSNSLWHVHVNLYVCKRTQDTGENSSDTSDNSAVIILGSGYITPCHNIRRIGDKRRDGDGQMLCSKKILLAASNLDRFLSKPPLRNLTKKHNYELSTDLIEKQLFRLSIRTSNHSTVEEYASTGVIPRPHRKSTLNNACVVFRCVSEVTGGPIPNLPNPRFPNNNFKFLTPKKPATHL</sequence>
<accession>A0A2H1VG13</accession>
<feature type="region of interest" description="Disordered" evidence="1">
    <location>
        <begin position="44"/>
        <end position="75"/>
    </location>
</feature>
<evidence type="ECO:0000313" key="2">
    <source>
        <dbReference type="EMBL" id="SOQ39184.1"/>
    </source>
</evidence>
<dbReference type="EMBL" id="ODYU01002103">
    <property type="protein sequence ID" value="SOQ39184.1"/>
    <property type="molecule type" value="Genomic_DNA"/>
</dbReference>
<gene>
    <name evidence="2" type="ORF">SFRICE_025305</name>
</gene>
<proteinExistence type="predicted"/>
<reference evidence="2" key="1">
    <citation type="submission" date="2016-07" db="EMBL/GenBank/DDBJ databases">
        <authorList>
            <person name="Bretaudeau A."/>
        </authorList>
    </citation>
    <scope>NUCLEOTIDE SEQUENCE</scope>
    <source>
        <strain evidence="2">Rice</strain>
        <tissue evidence="2">Whole body</tissue>
    </source>
</reference>